<dbReference type="SUPFAM" id="SSF50475">
    <property type="entry name" value="FMN-binding split barrel"/>
    <property type="match status" value="1"/>
</dbReference>
<dbReference type="InterPro" id="IPR012349">
    <property type="entry name" value="Split_barrel_FMN-bd"/>
</dbReference>
<dbReference type="Gene3D" id="2.30.110.10">
    <property type="entry name" value="Electron Transport, Fmn-binding Protein, Chain A"/>
    <property type="match status" value="1"/>
</dbReference>
<organism evidence="1 2">
    <name type="scientific">Cyberlindnera jadinii (strain ATCC 18201 / CBS 1600 / BCRC 20928 / JCM 3617 / NBRC 0987 / NRRL Y-1542)</name>
    <name type="common">Torula yeast</name>
    <name type="synonym">Candida utilis</name>
    <dbReference type="NCBI Taxonomy" id="983966"/>
    <lineage>
        <taxon>Eukaryota</taxon>
        <taxon>Fungi</taxon>
        <taxon>Dikarya</taxon>
        <taxon>Ascomycota</taxon>
        <taxon>Saccharomycotina</taxon>
        <taxon>Saccharomycetes</taxon>
        <taxon>Phaffomycetales</taxon>
        <taxon>Phaffomycetaceae</taxon>
        <taxon>Cyberlindnera</taxon>
    </lineage>
</organism>
<dbReference type="EMBL" id="CDQK01000001">
    <property type="protein sequence ID" value="CEP21074.1"/>
    <property type="molecule type" value="Genomic_DNA"/>
</dbReference>
<gene>
    <name evidence="1" type="ORF">BN1211_1092</name>
</gene>
<sequence length="311" mass="35034">MVLYNPKEFNKSNDTKEALELIKANPLGLLISAESSFLSKESQIELTHLPFTIRSVSEDGSDIVLITHMAKGNDQVPQLESAKKCIVVFNSKYDSYVSASWYEQKKVNHKIVSTWDYATVHAHGEVRIVRDDKDFTLKLLEDVVDDHESNRPKETLVEDVWKVSDAPKPYIDIMMKGIVGVEIKLTKLEYKVKMNQNRPIGDVKKIIQGYQNEIGGEKGKFMSELTETNYPGYDLLGLSTSYLCNTSSRKENSNELLSLSLSGRDTYVVDSIIGRKLQQRVGKLFKVNKGFGITADDSFRRPPPGQCFVGA</sequence>
<protein>
    <submittedName>
        <fullName evidence="1">Uncharacterized protein</fullName>
    </submittedName>
</protein>
<name>A0A0H5CAX1_CYBJN</name>
<dbReference type="PANTHER" id="PTHR35802">
    <property type="entry name" value="PROTEASE SYNTHASE AND SPORULATION PROTEIN PAI 2"/>
    <property type="match status" value="1"/>
</dbReference>
<evidence type="ECO:0000313" key="1">
    <source>
        <dbReference type="EMBL" id="CEP21074.1"/>
    </source>
</evidence>
<dbReference type="Pfam" id="PF04299">
    <property type="entry name" value="FMN_bind_2"/>
    <property type="match status" value="1"/>
</dbReference>
<accession>A0A0H5CAX1</accession>
<dbReference type="Proteomes" id="UP000038830">
    <property type="component" value="Unassembled WGS sequence"/>
</dbReference>
<dbReference type="PANTHER" id="PTHR35802:SF1">
    <property type="entry name" value="PROTEASE SYNTHASE AND SPORULATION PROTEIN PAI 2"/>
    <property type="match status" value="1"/>
</dbReference>
<dbReference type="AlphaFoldDB" id="A0A0H5CAX1"/>
<proteinExistence type="predicted"/>
<reference evidence="2" key="1">
    <citation type="journal article" date="2015" name="J. Biotechnol.">
        <title>The structure of the Cyberlindnera jadinii genome and its relation to Candida utilis analyzed by the occurrence of single nucleotide polymorphisms.</title>
        <authorList>
            <person name="Rupp O."/>
            <person name="Brinkrolf K."/>
            <person name="Buerth C."/>
            <person name="Kunigo M."/>
            <person name="Schneider J."/>
            <person name="Jaenicke S."/>
            <person name="Goesmann A."/>
            <person name="Puehler A."/>
            <person name="Jaeger K.-E."/>
            <person name="Ernst J.F."/>
        </authorList>
    </citation>
    <scope>NUCLEOTIDE SEQUENCE [LARGE SCALE GENOMIC DNA]</scope>
    <source>
        <strain evidence="2">ATCC 18201 / CBS 1600 / BCRC 20928 / JCM 3617 / NBRC 0987 / NRRL Y-1542</strain>
    </source>
</reference>
<dbReference type="InterPro" id="IPR007396">
    <property type="entry name" value="TR_PAI2-type"/>
</dbReference>
<evidence type="ECO:0000313" key="2">
    <source>
        <dbReference type="Proteomes" id="UP000038830"/>
    </source>
</evidence>